<keyword evidence="3" id="KW-0645">Protease</keyword>
<dbReference type="AlphaFoldDB" id="A0A9D2KFE4"/>
<accession>A0A9D2KFE4</accession>
<dbReference type="InterPro" id="IPR000834">
    <property type="entry name" value="Peptidase_M14"/>
</dbReference>
<evidence type="ECO:0000313" key="11">
    <source>
        <dbReference type="Proteomes" id="UP000824221"/>
    </source>
</evidence>
<feature type="domain" description="Peptidase M14" evidence="9">
    <location>
        <begin position="1"/>
        <end position="273"/>
    </location>
</feature>
<evidence type="ECO:0000256" key="4">
    <source>
        <dbReference type="ARBA" id="ARBA00022801"/>
    </source>
</evidence>
<protein>
    <submittedName>
        <fullName evidence="10">Peptidase M14</fullName>
    </submittedName>
</protein>
<evidence type="ECO:0000256" key="3">
    <source>
        <dbReference type="ARBA" id="ARBA00022670"/>
    </source>
</evidence>
<dbReference type="Pfam" id="PF00246">
    <property type="entry name" value="Peptidase_M14"/>
    <property type="match status" value="1"/>
</dbReference>
<dbReference type="SMART" id="SM00631">
    <property type="entry name" value="Zn_pept"/>
    <property type="match status" value="1"/>
</dbReference>
<dbReference type="PANTHER" id="PTHR11705">
    <property type="entry name" value="PROTEASE FAMILY M14 CARBOXYPEPTIDASE A,B"/>
    <property type="match status" value="1"/>
</dbReference>
<feature type="active site" description="Proton donor/acceptor" evidence="7">
    <location>
        <position position="236"/>
    </location>
</feature>
<evidence type="ECO:0000313" key="10">
    <source>
        <dbReference type="EMBL" id="HJA02176.1"/>
    </source>
</evidence>
<evidence type="ECO:0000256" key="7">
    <source>
        <dbReference type="PROSITE-ProRule" id="PRU01379"/>
    </source>
</evidence>
<comment type="cofactor">
    <cofactor evidence="1">
        <name>Zn(2+)</name>
        <dbReference type="ChEBI" id="CHEBI:29105"/>
    </cofactor>
</comment>
<dbReference type="SUPFAM" id="SSF53187">
    <property type="entry name" value="Zn-dependent exopeptidases"/>
    <property type="match status" value="1"/>
</dbReference>
<dbReference type="Gene3D" id="3.40.630.10">
    <property type="entry name" value="Zn peptidases"/>
    <property type="match status" value="1"/>
</dbReference>
<dbReference type="GO" id="GO:0004181">
    <property type="term" value="F:metallocarboxypeptidase activity"/>
    <property type="evidence" value="ECO:0007669"/>
    <property type="project" value="InterPro"/>
</dbReference>
<dbReference type="PROSITE" id="PS52035">
    <property type="entry name" value="PEPTIDASE_M14"/>
    <property type="match status" value="1"/>
</dbReference>
<dbReference type="GO" id="GO:0006508">
    <property type="term" value="P:proteolysis"/>
    <property type="evidence" value="ECO:0007669"/>
    <property type="project" value="UniProtKB-KW"/>
</dbReference>
<comment type="similarity">
    <text evidence="2 7">Belongs to the peptidase M14 family.</text>
</comment>
<comment type="caution">
    <text evidence="10">The sequence shown here is derived from an EMBL/GenBank/DDBJ whole genome shotgun (WGS) entry which is preliminary data.</text>
</comment>
<reference evidence="10" key="1">
    <citation type="journal article" date="2021" name="PeerJ">
        <title>Extensive microbial diversity within the chicken gut microbiome revealed by metagenomics and culture.</title>
        <authorList>
            <person name="Gilroy R."/>
            <person name="Ravi A."/>
            <person name="Getino M."/>
            <person name="Pursley I."/>
            <person name="Horton D.L."/>
            <person name="Alikhan N.F."/>
            <person name="Baker D."/>
            <person name="Gharbi K."/>
            <person name="Hall N."/>
            <person name="Watson M."/>
            <person name="Adriaenssens E.M."/>
            <person name="Foster-Nyarko E."/>
            <person name="Jarju S."/>
            <person name="Secka A."/>
            <person name="Antonio M."/>
            <person name="Oren A."/>
            <person name="Chaudhuri R.R."/>
            <person name="La Ragione R."/>
            <person name="Hildebrand F."/>
            <person name="Pallen M.J."/>
        </authorList>
    </citation>
    <scope>NUCLEOTIDE SEQUENCE</scope>
    <source>
        <strain evidence="10">CHK156-179</strain>
    </source>
</reference>
<evidence type="ECO:0000256" key="1">
    <source>
        <dbReference type="ARBA" id="ARBA00001947"/>
    </source>
</evidence>
<keyword evidence="6" id="KW-0482">Metalloprotease</keyword>
<evidence type="ECO:0000256" key="8">
    <source>
        <dbReference type="SAM" id="MobiDB-lite"/>
    </source>
</evidence>
<name>A0A9D2KFE4_9FIRM</name>
<organism evidence="10 11">
    <name type="scientific">Candidatus Gallimonas gallistercoris</name>
    <dbReference type="NCBI Taxonomy" id="2838602"/>
    <lineage>
        <taxon>Bacteria</taxon>
        <taxon>Bacillati</taxon>
        <taxon>Bacillota</taxon>
        <taxon>Clostridia</taxon>
        <taxon>Candidatus Gallimonas</taxon>
    </lineage>
</organism>
<gene>
    <name evidence="10" type="ORF">H9797_02205</name>
</gene>
<dbReference type="GO" id="GO:0005615">
    <property type="term" value="C:extracellular space"/>
    <property type="evidence" value="ECO:0007669"/>
    <property type="project" value="TreeGrafter"/>
</dbReference>
<sequence length="302" mass="33249">MDIYRRIRAAYGAYTGEKRVIGRSVERRALFAFRMGEGRPLGIAVYAIHAREWVTALLALEHMKRSVPFGSVWFVPLVDPDGALLVQRGIESVRPPRREALLSLNGGDDFSLWKANAEGTDLNVNFPARWGKGAKNVFSPAPANFVGECPLSAPESRALAAFTLQEKPDYTLSFHTKGEEIYWHFHQPPLRLARDLCFARAVAAASGYPLKEAKRSSGGYKDWCIEALRIPALTVEAGEERLAHPLGEESLPAISERAGEIVRAASRAAKEYLWKKNSCEKPSSSPNAPKRGGKSLSAPSSF</sequence>
<keyword evidence="4" id="KW-0378">Hydrolase</keyword>
<feature type="region of interest" description="Disordered" evidence="8">
    <location>
        <begin position="278"/>
        <end position="302"/>
    </location>
</feature>
<evidence type="ECO:0000256" key="6">
    <source>
        <dbReference type="ARBA" id="ARBA00023049"/>
    </source>
</evidence>
<dbReference type="EMBL" id="DXAJ01000034">
    <property type="protein sequence ID" value="HJA02176.1"/>
    <property type="molecule type" value="Genomic_DNA"/>
</dbReference>
<evidence type="ECO:0000256" key="5">
    <source>
        <dbReference type="ARBA" id="ARBA00022833"/>
    </source>
</evidence>
<evidence type="ECO:0000256" key="2">
    <source>
        <dbReference type="ARBA" id="ARBA00005988"/>
    </source>
</evidence>
<evidence type="ECO:0000259" key="9">
    <source>
        <dbReference type="PROSITE" id="PS52035"/>
    </source>
</evidence>
<reference evidence="10" key="2">
    <citation type="submission" date="2021-04" db="EMBL/GenBank/DDBJ databases">
        <authorList>
            <person name="Gilroy R."/>
        </authorList>
    </citation>
    <scope>NUCLEOTIDE SEQUENCE</scope>
    <source>
        <strain evidence="10">CHK156-179</strain>
    </source>
</reference>
<proteinExistence type="inferred from homology"/>
<keyword evidence="5" id="KW-0862">Zinc</keyword>
<dbReference type="PANTHER" id="PTHR11705:SF143">
    <property type="entry name" value="SLL0236 PROTEIN"/>
    <property type="match status" value="1"/>
</dbReference>
<dbReference type="GO" id="GO:0008270">
    <property type="term" value="F:zinc ion binding"/>
    <property type="evidence" value="ECO:0007669"/>
    <property type="project" value="InterPro"/>
</dbReference>
<dbReference type="Proteomes" id="UP000824221">
    <property type="component" value="Unassembled WGS sequence"/>
</dbReference>